<feature type="binding site" evidence="1">
    <location>
        <position position="64"/>
    </location>
    <ligand>
        <name>ATP</name>
        <dbReference type="ChEBI" id="CHEBI:30616"/>
    </ligand>
</feature>
<keyword evidence="1" id="KW-0547">Nucleotide-binding</keyword>
<dbReference type="InterPro" id="IPR036390">
    <property type="entry name" value="WH_DNA-bd_sf"/>
</dbReference>
<dbReference type="InterPro" id="IPR025758">
    <property type="entry name" value="Fic/DOC_N"/>
</dbReference>
<feature type="binding site" evidence="3">
    <location>
        <begin position="243"/>
        <end position="244"/>
    </location>
    <ligand>
        <name>ATP</name>
        <dbReference type="ChEBI" id="CHEBI:30616"/>
    </ligand>
</feature>
<dbReference type="InterPro" id="IPR026287">
    <property type="entry name" value="SoFic-like"/>
</dbReference>
<dbReference type="InterPro" id="IPR003812">
    <property type="entry name" value="Fido"/>
</dbReference>
<reference evidence="5 6" key="1">
    <citation type="submission" date="2020-01" db="EMBL/GenBank/DDBJ databases">
        <title>Ponticoccus aerotolerans gen. nov., sp. nov., an anaerobic bacterium and proposal of Ponticoccusceae fam. nov., Ponticoccusles ord. nov. and Ponticoccuse classis nov. in the phylum Kiritimatiellaeota.</title>
        <authorList>
            <person name="Zhou L.Y."/>
            <person name="Du Z.J."/>
        </authorList>
    </citation>
    <scope>NUCLEOTIDE SEQUENCE [LARGE SCALE GENOMIC DNA]</scope>
    <source>
        <strain evidence="5 6">S-5007</strain>
    </source>
</reference>
<name>A0A6P1MCT0_9BACT</name>
<dbReference type="SUPFAM" id="SSF46785">
    <property type="entry name" value="Winged helix' DNA-binding domain"/>
    <property type="match status" value="1"/>
</dbReference>
<sequence>MSAVKYHVGKFPPHSLNLEHLLPLIGPASSAVARYDGVLSAIPNASVLLSPLTTQEAVLSSKIEGTQATMGEVLEFEAEGGRKKVPEEKREDIKEVLNYRKAMRYAEERLQEMPLCQRVIKEVHRILLDGVRGQGKSPGEYRKIPNWIGPHGCSMEEARFIPISAGDLNDAMGAWDIYINSSAPDRLIQLAILHAEFESLHPFLDGNGRLGRMCIPLFMQQVGLIQRPMFYISAYFDANRDEYYDRLLAISKDGDWTGWCAFFLQAVRVQAEHNLKKANAVLDLYNRMKLKIADISHSQFSIHALEWIFEQPIFNSTDFIKASGIPKPTATRILRILREEGILQVWQESRGRKPAVYGYADLLNVAEGYRAF</sequence>
<dbReference type="AlphaFoldDB" id="A0A6P1MCT0"/>
<feature type="active site" evidence="2">
    <location>
        <position position="201"/>
    </location>
</feature>
<feature type="binding site" evidence="1">
    <location>
        <position position="243"/>
    </location>
    <ligand>
        <name>ATP</name>
        <dbReference type="ChEBI" id="CHEBI:30616"/>
    </ligand>
</feature>
<feature type="binding site" evidence="1">
    <location>
        <begin position="206"/>
        <end position="212"/>
    </location>
    <ligand>
        <name>ATP</name>
        <dbReference type="ChEBI" id="CHEBI:30616"/>
    </ligand>
</feature>
<evidence type="ECO:0000313" key="5">
    <source>
        <dbReference type="EMBL" id="QHI68895.1"/>
    </source>
</evidence>
<dbReference type="RefSeq" id="WP_160627657.1">
    <property type="nucleotide sequence ID" value="NZ_CP047593.1"/>
</dbReference>
<keyword evidence="6" id="KW-1185">Reference proteome</keyword>
<feature type="domain" description="Fido" evidence="4">
    <location>
        <begin position="115"/>
        <end position="265"/>
    </location>
</feature>
<dbReference type="Proteomes" id="UP000464954">
    <property type="component" value="Chromosome"/>
</dbReference>
<feature type="binding site" evidence="1">
    <location>
        <position position="201"/>
    </location>
    <ligand>
        <name>ATP</name>
        <dbReference type="ChEBI" id="CHEBI:30616"/>
    </ligand>
</feature>
<dbReference type="InterPro" id="IPR040198">
    <property type="entry name" value="Fido_containing"/>
</dbReference>
<evidence type="ECO:0000256" key="3">
    <source>
        <dbReference type="PIRSR" id="PIRSR640198-2"/>
    </source>
</evidence>
<dbReference type="PANTHER" id="PTHR13504">
    <property type="entry name" value="FIDO DOMAIN-CONTAINING PROTEIN DDB_G0283145"/>
    <property type="match status" value="1"/>
</dbReference>
<dbReference type="InterPro" id="IPR036597">
    <property type="entry name" value="Fido-like_dom_sf"/>
</dbReference>
<evidence type="ECO:0000313" key="6">
    <source>
        <dbReference type="Proteomes" id="UP000464954"/>
    </source>
</evidence>
<dbReference type="EMBL" id="CP047593">
    <property type="protein sequence ID" value="QHI68895.1"/>
    <property type="molecule type" value="Genomic_DNA"/>
</dbReference>
<accession>A0A6P1MCT0</accession>
<proteinExistence type="predicted"/>
<dbReference type="PANTHER" id="PTHR13504:SF38">
    <property type="entry name" value="FIDO DOMAIN-CONTAINING PROTEIN"/>
    <property type="match status" value="1"/>
</dbReference>
<dbReference type="GO" id="GO:0005524">
    <property type="term" value="F:ATP binding"/>
    <property type="evidence" value="ECO:0007669"/>
    <property type="project" value="UniProtKB-KW"/>
</dbReference>
<evidence type="ECO:0000259" key="4">
    <source>
        <dbReference type="PROSITE" id="PS51459"/>
    </source>
</evidence>
<organism evidence="5 6">
    <name type="scientific">Tichowtungia aerotolerans</name>
    <dbReference type="NCBI Taxonomy" id="2697043"/>
    <lineage>
        <taxon>Bacteria</taxon>
        <taxon>Pseudomonadati</taxon>
        <taxon>Kiritimatiellota</taxon>
        <taxon>Tichowtungiia</taxon>
        <taxon>Tichowtungiales</taxon>
        <taxon>Tichowtungiaceae</taxon>
        <taxon>Tichowtungia</taxon>
    </lineage>
</organism>
<protein>
    <submittedName>
        <fullName evidence="5">Fic family protein</fullName>
    </submittedName>
</protein>
<evidence type="ECO:0000256" key="1">
    <source>
        <dbReference type="PIRSR" id="PIRSR038925-1"/>
    </source>
</evidence>
<dbReference type="Gene3D" id="1.10.3290.10">
    <property type="entry name" value="Fido-like domain"/>
    <property type="match status" value="1"/>
</dbReference>
<evidence type="ECO:0000256" key="2">
    <source>
        <dbReference type="PIRSR" id="PIRSR640198-1"/>
    </source>
</evidence>
<gene>
    <name evidence="5" type="ORF">GT409_05325</name>
</gene>
<dbReference type="Pfam" id="PF13784">
    <property type="entry name" value="Fic_N"/>
    <property type="match status" value="1"/>
</dbReference>
<dbReference type="Pfam" id="PF02661">
    <property type="entry name" value="Fic"/>
    <property type="match status" value="1"/>
</dbReference>
<dbReference type="KEGG" id="taer:GT409_05325"/>
<feature type="binding site" evidence="3">
    <location>
        <begin position="205"/>
        <end position="212"/>
    </location>
    <ligand>
        <name>ATP</name>
        <dbReference type="ChEBI" id="CHEBI:30616"/>
    </ligand>
</feature>
<keyword evidence="1" id="KW-0067">ATP-binding</keyword>
<dbReference type="SUPFAM" id="SSF140931">
    <property type="entry name" value="Fic-like"/>
    <property type="match status" value="1"/>
</dbReference>
<dbReference type="PROSITE" id="PS51459">
    <property type="entry name" value="FIDO"/>
    <property type="match status" value="1"/>
</dbReference>
<dbReference type="PIRSF" id="PIRSF038925">
    <property type="entry name" value="AMP-prot_trans"/>
    <property type="match status" value="1"/>
</dbReference>